<protein>
    <submittedName>
        <fullName evidence="3">Two-component system response regulator</fullName>
    </submittedName>
</protein>
<dbReference type="KEGG" id="fku:FGKAn22_08570"/>
<dbReference type="SMART" id="SM00448">
    <property type="entry name" value="REC"/>
    <property type="match status" value="1"/>
</dbReference>
<dbReference type="EMBL" id="AP019536">
    <property type="protein sequence ID" value="BBI99164.1"/>
    <property type="molecule type" value="Genomic_DNA"/>
</dbReference>
<dbReference type="GO" id="GO:0000160">
    <property type="term" value="P:phosphorelay signal transduction system"/>
    <property type="evidence" value="ECO:0007669"/>
    <property type="project" value="InterPro"/>
</dbReference>
<dbReference type="InterPro" id="IPR052893">
    <property type="entry name" value="TCS_response_regulator"/>
</dbReference>
<dbReference type="Pfam" id="PF00072">
    <property type="entry name" value="Response_reg"/>
    <property type="match status" value="1"/>
</dbReference>
<dbReference type="SUPFAM" id="SSF52172">
    <property type="entry name" value="CheY-like"/>
    <property type="match status" value="1"/>
</dbReference>
<reference evidence="3 4" key="1">
    <citation type="submission" date="2019-03" db="EMBL/GenBank/DDBJ databases">
        <title>Complete genome sequence of Ferrigenium kumadai strain An22, a microaerophilic iron-oxidizing bacterium isolated from a paddy field soil.</title>
        <authorList>
            <person name="Watanabe T."/>
            <person name="Asakawa S."/>
        </authorList>
    </citation>
    <scope>NUCLEOTIDE SEQUENCE [LARGE SCALE GENOMIC DNA]</scope>
    <source>
        <strain evidence="3 4">An22</strain>
    </source>
</reference>
<gene>
    <name evidence="3" type="ORF">FGKAn22_08570</name>
</gene>
<dbReference type="PANTHER" id="PTHR44520">
    <property type="entry name" value="RESPONSE REGULATOR RCP1-RELATED"/>
    <property type="match status" value="1"/>
</dbReference>
<evidence type="ECO:0000313" key="4">
    <source>
        <dbReference type="Proteomes" id="UP001319121"/>
    </source>
</evidence>
<comment type="caution">
    <text evidence="1">Lacks conserved residue(s) required for the propagation of feature annotation.</text>
</comment>
<dbReference type="InterPro" id="IPR001789">
    <property type="entry name" value="Sig_transdc_resp-reg_receiver"/>
</dbReference>
<proteinExistence type="predicted"/>
<feature type="domain" description="Response regulatory" evidence="2">
    <location>
        <begin position="9"/>
        <end position="133"/>
    </location>
</feature>
<name>A0AAN1T0K2_9PROT</name>
<accession>A0AAN1T0K2</accession>
<organism evidence="3 4">
    <name type="scientific">Ferrigenium kumadai</name>
    <dbReference type="NCBI Taxonomy" id="1682490"/>
    <lineage>
        <taxon>Bacteria</taxon>
        <taxon>Pseudomonadati</taxon>
        <taxon>Pseudomonadota</taxon>
        <taxon>Betaproteobacteria</taxon>
        <taxon>Nitrosomonadales</taxon>
        <taxon>Gallionellaceae</taxon>
        <taxon>Ferrigenium</taxon>
    </lineage>
</organism>
<dbReference type="Proteomes" id="UP001319121">
    <property type="component" value="Chromosome"/>
</dbReference>
<dbReference type="AlphaFoldDB" id="A0AAN1T0K2"/>
<keyword evidence="4" id="KW-1185">Reference proteome</keyword>
<dbReference type="Gene3D" id="3.40.50.2300">
    <property type="match status" value="1"/>
</dbReference>
<dbReference type="PROSITE" id="PS50110">
    <property type="entry name" value="RESPONSE_REGULATORY"/>
    <property type="match status" value="1"/>
</dbReference>
<evidence type="ECO:0000256" key="1">
    <source>
        <dbReference type="PROSITE-ProRule" id="PRU00169"/>
    </source>
</evidence>
<dbReference type="InterPro" id="IPR011006">
    <property type="entry name" value="CheY-like_superfamily"/>
</dbReference>
<evidence type="ECO:0000313" key="3">
    <source>
        <dbReference type="EMBL" id="BBI99164.1"/>
    </source>
</evidence>
<evidence type="ECO:0000259" key="2">
    <source>
        <dbReference type="PROSITE" id="PS50110"/>
    </source>
</evidence>
<dbReference type="RefSeq" id="WP_212786757.1">
    <property type="nucleotide sequence ID" value="NZ_AP019536.1"/>
</dbReference>
<sequence length="152" mass="17030">MQGSRKHHTVLMVEDDPLEIELARNAVIESGLELALVVLKDADAVLDWLSDGTAKSQQMPRVILINLKLPKLDGLAILRKLRMHSATSDTPIVAFSAEYIQAEVLMSYRAGANSFVAKPADLHQFGEFFREQIPYWLEPRQRKLAFAADGRS</sequence>